<feature type="non-terminal residue" evidence="10">
    <location>
        <position position="1"/>
    </location>
</feature>
<evidence type="ECO:0000259" key="9">
    <source>
        <dbReference type="Pfam" id="PF00482"/>
    </source>
</evidence>
<evidence type="ECO:0000256" key="3">
    <source>
        <dbReference type="ARBA" id="ARBA00022475"/>
    </source>
</evidence>
<feature type="transmembrane region" description="Helical" evidence="8">
    <location>
        <begin position="192"/>
        <end position="213"/>
    </location>
</feature>
<dbReference type="Pfam" id="PF00482">
    <property type="entry name" value="T2SSF"/>
    <property type="match status" value="1"/>
</dbReference>
<dbReference type="GO" id="GO:0015628">
    <property type="term" value="P:protein secretion by the type II secretion system"/>
    <property type="evidence" value="ECO:0007669"/>
    <property type="project" value="TreeGrafter"/>
</dbReference>
<organism evidence="10 11">
    <name type="scientific">Oleispira antarctica</name>
    <dbReference type="NCBI Taxonomy" id="188908"/>
    <lineage>
        <taxon>Bacteria</taxon>
        <taxon>Pseudomonadati</taxon>
        <taxon>Pseudomonadota</taxon>
        <taxon>Gammaproteobacteria</taxon>
        <taxon>Oceanospirillales</taxon>
        <taxon>Oceanospirillaceae</taxon>
        <taxon>Oleispira</taxon>
    </lineage>
</organism>
<evidence type="ECO:0000256" key="7">
    <source>
        <dbReference type="ARBA" id="ARBA00023136"/>
    </source>
</evidence>
<feature type="transmembrane region" description="Helical" evidence="8">
    <location>
        <begin position="39"/>
        <end position="58"/>
    </location>
</feature>
<feature type="domain" description="Type II secretion system protein GspF" evidence="9">
    <location>
        <begin position="89"/>
        <end position="211"/>
    </location>
</feature>
<comment type="similarity">
    <text evidence="2">Belongs to the GSP F family.</text>
</comment>
<dbReference type="EMBL" id="MABE01000168">
    <property type="protein sequence ID" value="OUS41049.1"/>
    <property type="molecule type" value="Genomic_DNA"/>
</dbReference>
<reference evidence="11" key="1">
    <citation type="journal article" date="2017" name="Proc. Natl. Acad. Sci. U.S.A.">
        <title>Simulation of Deepwater Horizon oil plume reveals substrate specialization within a complex community of hydrocarbon degraders.</title>
        <authorList>
            <person name="Hu P."/>
            <person name="Dubinsky E.A."/>
            <person name="Probst A.J."/>
            <person name="Wang J."/>
            <person name="Sieber C.M.K."/>
            <person name="Tom L.M."/>
            <person name="Gardinali P."/>
            <person name="Banfield J.F."/>
            <person name="Atlas R.M."/>
            <person name="Andersen G.L."/>
        </authorList>
    </citation>
    <scope>NUCLEOTIDE SEQUENCE [LARGE SCALE GENOMIC DNA]</scope>
</reference>
<keyword evidence="7 8" id="KW-0472">Membrane</keyword>
<keyword evidence="3" id="KW-1003">Cell membrane</keyword>
<evidence type="ECO:0000313" key="10">
    <source>
        <dbReference type="EMBL" id="OUS41049.1"/>
    </source>
</evidence>
<evidence type="ECO:0000256" key="5">
    <source>
        <dbReference type="ARBA" id="ARBA00022692"/>
    </source>
</evidence>
<keyword evidence="5 8" id="KW-0812">Transmembrane</keyword>
<name>A0A1Y5HUR9_OLEAN</name>
<comment type="caution">
    <text evidence="10">The sequence shown here is derived from an EMBL/GenBank/DDBJ whole genome shotgun (WGS) entry which is preliminary data.</text>
</comment>
<accession>A0A1Y5HUR9</accession>
<gene>
    <name evidence="10" type="ORF">A9R00_02885</name>
</gene>
<protein>
    <submittedName>
        <fullName evidence="10">MSHA biogenesis protein MshG</fullName>
    </submittedName>
</protein>
<dbReference type="AlphaFoldDB" id="A0A1Y5HUR9"/>
<evidence type="ECO:0000256" key="1">
    <source>
        <dbReference type="ARBA" id="ARBA00004429"/>
    </source>
</evidence>
<sequence>TVINVMVIPNFASVFAKLGADLPLATRILMASSEFTINYWWLILLTLFGGGFAWFRYINTAEGRLWWDGKKLRLPLFGSLFKRIALSRFSRSFAMMLASGVPILKGLSIVAESVGNKSIGVAIGDMYRGVERGERLTSTAAATGLFTPLVLQMLSVGEETGSVDTLLDNVADFYEEEIDYELKQLADSIEPILLVFLGCLVLVLALGVFLPIWDLSGAMSGK</sequence>
<dbReference type="Gene3D" id="1.20.81.30">
    <property type="entry name" value="Type II secretion system (T2SS), domain F"/>
    <property type="match status" value="1"/>
</dbReference>
<dbReference type="Proteomes" id="UP000227088">
    <property type="component" value="Unassembled WGS sequence"/>
</dbReference>
<dbReference type="PANTHER" id="PTHR30012:SF4">
    <property type="entry name" value="MSHA BIOGENESIS PROTEIN MSHG"/>
    <property type="match status" value="1"/>
</dbReference>
<evidence type="ECO:0000313" key="11">
    <source>
        <dbReference type="Proteomes" id="UP000227088"/>
    </source>
</evidence>
<keyword evidence="4" id="KW-0997">Cell inner membrane</keyword>
<comment type="subcellular location">
    <subcellularLocation>
        <location evidence="1">Cell inner membrane</location>
        <topology evidence="1">Multi-pass membrane protein</topology>
    </subcellularLocation>
</comment>
<evidence type="ECO:0000256" key="4">
    <source>
        <dbReference type="ARBA" id="ARBA00022519"/>
    </source>
</evidence>
<dbReference type="InterPro" id="IPR003004">
    <property type="entry name" value="GspF/PilC"/>
</dbReference>
<evidence type="ECO:0000256" key="8">
    <source>
        <dbReference type="SAM" id="Phobius"/>
    </source>
</evidence>
<dbReference type="FunFam" id="1.20.81.30:FF:000001">
    <property type="entry name" value="Type II secretion system protein F"/>
    <property type="match status" value="1"/>
</dbReference>
<keyword evidence="6 8" id="KW-1133">Transmembrane helix</keyword>
<dbReference type="InterPro" id="IPR042094">
    <property type="entry name" value="T2SS_GspF_sf"/>
</dbReference>
<dbReference type="GO" id="GO:0005886">
    <property type="term" value="C:plasma membrane"/>
    <property type="evidence" value="ECO:0007669"/>
    <property type="project" value="UniProtKB-SubCell"/>
</dbReference>
<evidence type="ECO:0000256" key="6">
    <source>
        <dbReference type="ARBA" id="ARBA00022989"/>
    </source>
</evidence>
<proteinExistence type="inferred from homology"/>
<dbReference type="PANTHER" id="PTHR30012">
    <property type="entry name" value="GENERAL SECRETION PATHWAY PROTEIN"/>
    <property type="match status" value="1"/>
</dbReference>
<evidence type="ECO:0000256" key="2">
    <source>
        <dbReference type="ARBA" id="ARBA00005745"/>
    </source>
</evidence>
<dbReference type="InterPro" id="IPR018076">
    <property type="entry name" value="T2SS_GspF_dom"/>
</dbReference>